<dbReference type="SUPFAM" id="SSF51161">
    <property type="entry name" value="Trimeric LpxA-like enzymes"/>
    <property type="match status" value="1"/>
</dbReference>
<dbReference type="GO" id="GO:0016740">
    <property type="term" value="F:transferase activity"/>
    <property type="evidence" value="ECO:0007669"/>
    <property type="project" value="UniProtKB-KW"/>
</dbReference>
<sequence>MAKYKIIDESMEYDDCILWRIVEIQSGKKGGWIESEANLSQSGQCMVLDEAKVYGNAKVYDDAIISGFSNVYGNAEVYGNAVVSEYVSVFGQAKIYGNAKVNGDVVVKDAAQVLGYAQVERFAEIMGHAVVYGHAKISGNAEIQDYARVYGYSQVLNSAVVKDNGLVHGHVIVKNSTIVEGEEELFDGQYTWDDIDIFSRLKLYIQDGVSGDFAKLYANGRHQVQVVVILEAKDGGKDGVPKYIQIPETEILQNIVFVNYRNDPFGNRFQYSDSPGEYCAGRLLQDESSSRIVESSSASVYLSTVEPMGETVVCVSCWVTRVEKGVVTVEEYSTALENNGRRPMPNSVTLQVVPQYIFSNGDIDVFVSKEEESTYTLRSNYVRFHINGIHRLHRGEVSKERQFYERTRIAVRQGDYYSAISTDSSIEINDDLYTYTFGVTIYDRWTVVKPNHEFEGLCFWVFEKNYLEVVNSVRETPMFCSLFDIYGNEAKLSIKISQKDRTTLEAYVI</sequence>
<dbReference type="AlphaFoldDB" id="A0A9Q6ZJL9"/>
<dbReference type="RefSeq" id="WP_002992240.1">
    <property type="nucleotide sequence ID" value="NZ_CP068108.1"/>
</dbReference>
<organism evidence="1 2">
    <name type="scientific">Myroides odoratus</name>
    <name type="common">Flavobacterium odoratum</name>
    <dbReference type="NCBI Taxonomy" id="256"/>
    <lineage>
        <taxon>Bacteria</taxon>
        <taxon>Pseudomonadati</taxon>
        <taxon>Bacteroidota</taxon>
        <taxon>Flavobacteriia</taxon>
        <taxon>Flavobacteriales</taxon>
        <taxon>Flavobacteriaceae</taxon>
        <taxon>Myroides</taxon>
    </lineage>
</organism>
<name>A0A9Q6ZJL9_MYROD</name>
<dbReference type="Gene3D" id="2.160.10.10">
    <property type="entry name" value="Hexapeptide repeat proteins"/>
    <property type="match status" value="1"/>
</dbReference>
<evidence type="ECO:0000313" key="2">
    <source>
        <dbReference type="Proteomes" id="UP000596202"/>
    </source>
</evidence>
<gene>
    <name evidence="1" type="ORF">I6I88_07680</name>
</gene>
<evidence type="ECO:0000313" key="1">
    <source>
        <dbReference type="EMBL" id="QQU01604.1"/>
    </source>
</evidence>
<proteinExistence type="predicted"/>
<reference evidence="1 2" key="1">
    <citation type="submission" date="2021-01" db="EMBL/GenBank/DDBJ databases">
        <title>FDA dAtabase for Regulatory Grade micrObial Sequences (FDA-ARGOS): Supporting development and validation of Infectious Disease Dx tests.</title>
        <authorList>
            <person name="Sproer C."/>
            <person name="Gronow S."/>
            <person name="Severitt S."/>
            <person name="Schroder I."/>
            <person name="Tallon L."/>
            <person name="Sadzewicz L."/>
            <person name="Zhao X."/>
            <person name="Boylan J."/>
            <person name="Ott S."/>
            <person name="Bowen H."/>
            <person name="Vavikolanu K."/>
            <person name="Mehta A."/>
            <person name="Aluvathingal J."/>
            <person name="Nadendla S."/>
            <person name="Lowell S."/>
            <person name="Myers T."/>
            <person name="Yan Y."/>
            <person name="Sichtig H."/>
        </authorList>
    </citation>
    <scope>NUCLEOTIDE SEQUENCE [LARGE SCALE GENOMIC DNA]</scope>
    <source>
        <strain evidence="1 2">FDAARGOS_1131</strain>
    </source>
</reference>
<keyword evidence="1" id="KW-0808">Transferase</keyword>
<dbReference type="GeneID" id="93527530"/>
<dbReference type="Proteomes" id="UP000596202">
    <property type="component" value="Chromosome"/>
</dbReference>
<protein>
    <submittedName>
        <fullName evidence="1">Transferase</fullName>
    </submittedName>
</protein>
<dbReference type="EMBL" id="CP068108">
    <property type="protein sequence ID" value="QQU01604.1"/>
    <property type="molecule type" value="Genomic_DNA"/>
</dbReference>
<dbReference type="InterPro" id="IPR011004">
    <property type="entry name" value="Trimer_LpxA-like_sf"/>
</dbReference>
<dbReference type="OrthoDB" id="1007102at2"/>
<accession>A0A9Q6ZJL9</accession>